<dbReference type="OrthoDB" id="200349at2759"/>
<dbReference type="GO" id="GO:0004553">
    <property type="term" value="F:hydrolase activity, hydrolyzing O-glycosyl compounds"/>
    <property type="evidence" value="ECO:0007669"/>
    <property type="project" value="TreeGrafter"/>
</dbReference>
<dbReference type="SUPFAM" id="SSF48208">
    <property type="entry name" value="Six-hairpin glycosidases"/>
    <property type="match status" value="1"/>
</dbReference>
<dbReference type="EMBL" id="REGN01003498">
    <property type="protein sequence ID" value="RNA22271.1"/>
    <property type="molecule type" value="Genomic_DNA"/>
</dbReference>
<accession>A0A3M7RFK6</accession>
<dbReference type="PANTHER" id="PTHR11051:SF8">
    <property type="entry name" value="PROTEIN-GLUCOSYLGALACTOSYLHYDROXYLYSINE GLUCOSIDASE"/>
    <property type="match status" value="1"/>
</dbReference>
<keyword evidence="2" id="KW-1133">Transmembrane helix</keyword>
<dbReference type="InterPro" id="IPR008928">
    <property type="entry name" value="6-hairpin_glycosidase_sf"/>
</dbReference>
<proteinExistence type="inferred from homology"/>
<dbReference type="InterPro" id="IPR012341">
    <property type="entry name" value="6hp_glycosidase-like_sf"/>
</dbReference>
<evidence type="ECO:0000313" key="5">
    <source>
        <dbReference type="EMBL" id="RNA22271.1"/>
    </source>
</evidence>
<dbReference type="Proteomes" id="UP000276133">
    <property type="component" value="Unassembled WGS sequence"/>
</dbReference>
<dbReference type="Gene3D" id="1.50.10.10">
    <property type="match status" value="1"/>
</dbReference>
<feature type="chain" id="PRO_5018289441" evidence="3">
    <location>
        <begin position="21"/>
        <end position="939"/>
    </location>
</feature>
<evidence type="ECO:0000256" key="3">
    <source>
        <dbReference type="SAM" id="SignalP"/>
    </source>
</evidence>
<dbReference type="STRING" id="10195.A0A3M7RFK6"/>
<keyword evidence="2" id="KW-0472">Membrane</keyword>
<dbReference type="InterPro" id="IPR005195">
    <property type="entry name" value="Glyco_hydro_65_M"/>
</dbReference>
<feature type="domain" description="Glycoside hydrolase family 65 central catalytic" evidence="4">
    <location>
        <begin position="427"/>
        <end position="657"/>
    </location>
</feature>
<dbReference type="Pfam" id="PF03632">
    <property type="entry name" value="Glyco_hydro_65m"/>
    <property type="match status" value="1"/>
</dbReference>
<gene>
    <name evidence="5" type="ORF">BpHYR1_054595</name>
</gene>
<name>A0A3M7RFK6_BRAPC</name>
<evidence type="ECO:0000256" key="2">
    <source>
        <dbReference type="SAM" id="Phobius"/>
    </source>
</evidence>
<keyword evidence="2" id="KW-0812">Transmembrane</keyword>
<keyword evidence="6" id="KW-1185">Reference proteome</keyword>
<protein>
    <submittedName>
        <fullName evidence="5">Acid trehalase 1</fullName>
    </submittedName>
</protein>
<dbReference type="AlphaFoldDB" id="A0A3M7RFK6"/>
<evidence type="ECO:0000313" key="6">
    <source>
        <dbReference type="Proteomes" id="UP000276133"/>
    </source>
</evidence>
<evidence type="ECO:0000259" key="4">
    <source>
        <dbReference type="Pfam" id="PF03632"/>
    </source>
</evidence>
<comment type="caution">
    <text evidence="5">The sequence shown here is derived from an EMBL/GenBank/DDBJ whole genome shotgun (WGS) entry which is preliminary data.</text>
</comment>
<dbReference type="GO" id="GO:0005975">
    <property type="term" value="P:carbohydrate metabolic process"/>
    <property type="evidence" value="ECO:0007669"/>
    <property type="project" value="InterPro"/>
</dbReference>
<evidence type="ECO:0000256" key="1">
    <source>
        <dbReference type="ARBA" id="ARBA00006768"/>
    </source>
</evidence>
<sequence length="939" mass="109212">MRILIPIFVLVIILFEIGLSWQNIDNLNVKKVKFVNRENINKYPQIRHKLLVNKNSNNSFSNVKRRDRQNKVINLPNHWDKNPFLLQTYNEPEHYYLLPSISNGFVGTVVKNESVFANGLYNGVGERSHRVRIPSMTAINVYFSIYTDNEISTYHFDCRKGAYIIETKNNEAIITQRFYAHRRLKNILVNEIRVELLTGTAISIDTENITMLELNHEMTNSPTNVNKYSYFNQPDNPENMTYEHRVIKEPTLSQRTEMNDGIYYLQATIPHTEIPNKRQKQVHTYYTNIPSKFIIYPDTRIKTLHFIQSIDSDGFRARNAYDEAIRMIEQDPNSLYVSHVTAWEDIWQKSGFTMINQATYSDSTQESFKLAQKLYSSFYNLYSSLPSSFDSQFYGVSPAGLAYGGLKREFFNNSPNTQSSFNRQISEGYGGHVTYTQELWILPVISLFNQDMARNILNSRLRRGLNTDHASVYEQARSNANQEGFEGLRYAWEQGDYGIDVSSTEDERKNKIHTSADISFGIRSYLRATHNREYVLQSLSSDSSVRGEDFINQIAQYWNSRLQLDSLTNRYEIKGVSFGEKPQSRLVDNDIFTNYAAAMSLDTYKFILYITDRDPYDSRNYQTVQEYDSKINQIKLPYDNVRQLYLEYDNYNSQQNGETWAPYLNYPLGKKLTYAEKKILYDSYSSQLQSEGKSLLSYASFVVGYSELNEENKARDYMNRISAHFSEPFMIMSEYPNSNSALNVQNTFNYLPGYAAFVSGFIAGYCGVRYQDFQLDLVYPSENFGQYQAQVSSAQFPVFKQPALNTENWNITGLMFRGNRLDIIYDLRSKSVEIRNRRGIDQSGQVDDMLEVIVYEGTQITVKPLRTGDTVTISLSTELWFYGPKRSRLQRNQYSDNMHILATIYPVQYNNRILRASNSGNILRFGILFYFIAFLFFKF</sequence>
<feature type="transmembrane region" description="Helical" evidence="2">
    <location>
        <begin position="921"/>
        <end position="937"/>
    </location>
</feature>
<feature type="signal peptide" evidence="3">
    <location>
        <begin position="1"/>
        <end position="20"/>
    </location>
</feature>
<comment type="similarity">
    <text evidence="1">Belongs to the glycosyl hydrolase 65 family.</text>
</comment>
<reference evidence="5 6" key="1">
    <citation type="journal article" date="2018" name="Sci. Rep.">
        <title>Genomic signatures of local adaptation to the degree of environmental predictability in rotifers.</title>
        <authorList>
            <person name="Franch-Gras L."/>
            <person name="Hahn C."/>
            <person name="Garcia-Roger E.M."/>
            <person name="Carmona M.J."/>
            <person name="Serra M."/>
            <person name="Gomez A."/>
        </authorList>
    </citation>
    <scope>NUCLEOTIDE SEQUENCE [LARGE SCALE GENOMIC DNA]</scope>
    <source>
        <strain evidence="5">HYR1</strain>
    </source>
</reference>
<dbReference type="PANTHER" id="PTHR11051">
    <property type="entry name" value="GLYCOSYL HYDROLASE-RELATED"/>
    <property type="match status" value="1"/>
</dbReference>
<organism evidence="5 6">
    <name type="scientific">Brachionus plicatilis</name>
    <name type="common">Marine rotifer</name>
    <name type="synonym">Brachionus muelleri</name>
    <dbReference type="NCBI Taxonomy" id="10195"/>
    <lineage>
        <taxon>Eukaryota</taxon>
        <taxon>Metazoa</taxon>
        <taxon>Spiralia</taxon>
        <taxon>Gnathifera</taxon>
        <taxon>Rotifera</taxon>
        <taxon>Eurotatoria</taxon>
        <taxon>Monogononta</taxon>
        <taxon>Pseudotrocha</taxon>
        <taxon>Ploima</taxon>
        <taxon>Brachionidae</taxon>
        <taxon>Brachionus</taxon>
    </lineage>
</organism>
<keyword evidence="3" id="KW-0732">Signal</keyword>